<evidence type="ECO:0000256" key="2">
    <source>
        <dbReference type="SAM" id="MobiDB-lite"/>
    </source>
</evidence>
<dbReference type="Pfam" id="PF00535">
    <property type="entry name" value="Glycos_transf_2"/>
    <property type="match status" value="1"/>
</dbReference>
<dbReference type="Proteomes" id="UP001139485">
    <property type="component" value="Unassembled WGS sequence"/>
</dbReference>
<accession>A0A9X2D3Z2</accession>
<feature type="compositionally biased region" description="Polar residues" evidence="2">
    <location>
        <begin position="264"/>
        <end position="275"/>
    </location>
</feature>
<evidence type="ECO:0000256" key="1">
    <source>
        <dbReference type="ARBA" id="ARBA00006739"/>
    </source>
</evidence>
<dbReference type="InterPro" id="IPR050256">
    <property type="entry name" value="Glycosyltransferase_2"/>
</dbReference>
<feature type="domain" description="Glycosyltransferase 2-like" evidence="3">
    <location>
        <begin position="20"/>
        <end position="176"/>
    </location>
</feature>
<name>A0A9X2D3Z2_9ACTN</name>
<dbReference type="Gene3D" id="3.90.550.10">
    <property type="entry name" value="Spore Coat Polysaccharide Biosynthesis Protein SpsA, Chain A"/>
    <property type="match status" value="1"/>
</dbReference>
<dbReference type="PANTHER" id="PTHR48090:SF7">
    <property type="entry name" value="RFBJ PROTEIN"/>
    <property type="match status" value="1"/>
</dbReference>
<dbReference type="EMBL" id="JAMOIL010000001">
    <property type="protein sequence ID" value="MCM0618898.1"/>
    <property type="molecule type" value="Genomic_DNA"/>
</dbReference>
<evidence type="ECO:0000313" key="5">
    <source>
        <dbReference type="Proteomes" id="UP001139485"/>
    </source>
</evidence>
<gene>
    <name evidence="4" type="ORF">M8330_01150</name>
</gene>
<feature type="region of interest" description="Disordered" evidence="2">
    <location>
        <begin position="255"/>
        <end position="275"/>
    </location>
</feature>
<sequence>MTMHAQIEAPTTRSATPTVSVVVPALNEARNLEVVLPTLRAADHRITEVLLVDGGSVDDTVATARRVLPDVRVLTQGRKGKGNALATGFSAATGDVIVMFDADGSADPAEIPAFVDALVEGADFAKGSRFTLGGGSADITPVRRAGNYGLNVAMNRTFGTHFTDLCYGYNAFWTDVLPVLDLADPQAPSRDGDMLWGDGFEIETVINCRFAAGGARIAEVPSVERERIFGHSNLNAVKDGLRVLRTIATERVRARRGVPARPGSRQTAGVTRIAS</sequence>
<reference evidence="4" key="1">
    <citation type="submission" date="2022-05" db="EMBL/GenBank/DDBJ databases">
        <authorList>
            <person name="Tuo L."/>
        </authorList>
    </citation>
    <scope>NUCLEOTIDE SEQUENCE</scope>
    <source>
        <strain evidence="4">BSK12Z-4</strain>
    </source>
</reference>
<dbReference type="CDD" id="cd04179">
    <property type="entry name" value="DPM_DPG-synthase_like"/>
    <property type="match status" value="1"/>
</dbReference>
<evidence type="ECO:0000259" key="3">
    <source>
        <dbReference type="Pfam" id="PF00535"/>
    </source>
</evidence>
<dbReference type="AlphaFoldDB" id="A0A9X2D3Z2"/>
<dbReference type="InterPro" id="IPR029044">
    <property type="entry name" value="Nucleotide-diphossugar_trans"/>
</dbReference>
<organism evidence="4 5">
    <name type="scientific">Nocardioides bruguierae</name>
    <dbReference type="NCBI Taxonomy" id="2945102"/>
    <lineage>
        <taxon>Bacteria</taxon>
        <taxon>Bacillati</taxon>
        <taxon>Actinomycetota</taxon>
        <taxon>Actinomycetes</taxon>
        <taxon>Propionibacteriales</taxon>
        <taxon>Nocardioidaceae</taxon>
        <taxon>Nocardioides</taxon>
    </lineage>
</organism>
<dbReference type="SUPFAM" id="SSF53448">
    <property type="entry name" value="Nucleotide-diphospho-sugar transferases"/>
    <property type="match status" value="1"/>
</dbReference>
<evidence type="ECO:0000313" key="4">
    <source>
        <dbReference type="EMBL" id="MCM0618898.1"/>
    </source>
</evidence>
<comment type="caution">
    <text evidence="4">The sequence shown here is derived from an EMBL/GenBank/DDBJ whole genome shotgun (WGS) entry which is preliminary data.</text>
</comment>
<dbReference type="InterPro" id="IPR001173">
    <property type="entry name" value="Glyco_trans_2-like"/>
</dbReference>
<protein>
    <submittedName>
        <fullName evidence="4">Glycosyltransferase family 2 protein</fullName>
    </submittedName>
</protein>
<comment type="similarity">
    <text evidence="1">Belongs to the glycosyltransferase 2 family.</text>
</comment>
<dbReference type="RefSeq" id="WP_250825842.1">
    <property type="nucleotide sequence ID" value="NZ_JAMOIL010000001.1"/>
</dbReference>
<keyword evidence="5" id="KW-1185">Reference proteome</keyword>
<proteinExistence type="inferred from homology"/>
<dbReference type="PANTHER" id="PTHR48090">
    <property type="entry name" value="UNDECAPRENYL-PHOSPHATE 4-DEOXY-4-FORMAMIDO-L-ARABINOSE TRANSFERASE-RELATED"/>
    <property type="match status" value="1"/>
</dbReference>